<dbReference type="Proteomes" id="UP001470230">
    <property type="component" value="Unassembled WGS sequence"/>
</dbReference>
<sequence length="567" mass="66149">MQREISIDANADIPTTHFFVYKEKQYPFNFDLFKIFSQYFNSDQPKAENIDFTDEKLNISESSIPDFIDYCQARKITLTKENAPTLHKLSQKFQVPSLLSKTKEFISTHQKDVVVEIMSMYQNDDNFNLDEYEEIMSNDFIQYINDDRLLTLSIPVLHRILTKYLLIHKIQSNSNNSEQPPELIEFLFKCLDHFGREASVLFDQIDLYGSNGSLINRLLDGYSEKFDFSFANTSSLKTVFQLENEIITREKQIKKQISQSQEEVAKVSKHVADQIELMRKQRQDEVNDRKEVFAEIPKMVAQEIERLRKQHEEEVNDRKKIIAEIPRIVAQEVESMKKQHEEEMKKKDEMMANMLKQFEAIQVKYQEEMRKQRDDFDERMRKMSDQLEKLSHPGIARLYHGDPCGLISLLGDSVTLSAEKNNTGNTISNLRKLDDNNFYNNFGPTPSSESDSIIKFDFGAHKRVELCSYLIRTGGDGPNGDHPKAWRIEGSNDGQPWTKLDSRSNDGRMNGSYNECHFICKYGSNGSESNLFRYIRYVQEDSWNSNSSRKYIVDITYFELYGNVVTL</sequence>
<dbReference type="InterPro" id="IPR000421">
    <property type="entry name" value="FA58C"/>
</dbReference>
<feature type="coiled-coil region" evidence="1">
    <location>
        <begin position="301"/>
        <end position="386"/>
    </location>
</feature>
<evidence type="ECO:0000256" key="1">
    <source>
        <dbReference type="SAM" id="Coils"/>
    </source>
</evidence>
<evidence type="ECO:0000259" key="2">
    <source>
        <dbReference type="PROSITE" id="PS50022"/>
    </source>
</evidence>
<dbReference type="PROSITE" id="PS50022">
    <property type="entry name" value="FA58C_3"/>
    <property type="match status" value="1"/>
</dbReference>
<name>A0ABR2H298_9EUKA</name>
<keyword evidence="1" id="KW-0175">Coiled coil</keyword>
<evidence type="ECO:0000313" key="4">
    <source>
        <dbReference type="Proteomes" id="UP001470230"/>
    </source>
</evidence>
<organism evidence="3 4">
    <name type="scientific">Tritrichomonas musculus</name>
    <dbReference type="NCBI Taxonomy" id="1915356"/>
    <lineage>
        <taxon>Eukaryota</taxon>
        <taxon>Metamonada</taxon>
        <taxon>Parabasalia</taxon>
        <taxon>Tritrichomonadida</taxon>
        <taxon>Tritrichomonadidae</taxon>
        <taxon>Tritrichomonas</taxon>
    </lineage>
</organism>
<evidence type="ECO:0000313" key="3">
    <source>
        <dbReference type="EMBL" id="KAK8840337.1"/>
    </source>
</evidence>
<proteinExistence type="predicted"/>
<feature type="domain" description="F5/8 type C" evidence="2">
    <location>
        <begin position="395"/>
        <end position="556"/>
    </location>
</feature>
<accession>A0ABR2H298</accession>
<gene>
    <name evidence="3" type="ORF">M9Y10_030895</name>
</gene>
<dbReference type="InterPro" id="IPR008979">
    <property type="entry name" value="Galactose-bd-like_sf"/>
</dbReference>
<comment type="caution">
    <text evidence="3">The sequence shown here is derived from an EMBL/GenBank/DDBJ whole genome shotgun (WGS) entry which is preliminary data.</text>
</comment>
<dbReference type="Gene3D" id="2.60.120.260">
    <property type="entry name" value="Galactose-binding domain-like"/>
    <property type="match status" value="1"/>
</dbReference>
<protein>
    <recommendedName>
        <fullName evidence="2">F5/8 type C domain-containing protein</fullName>
    </recommendedName>
</protein>
<keyword evidence="4" id="KW-1185">Reference proteome</keyword>
<dbReference type="EMBL" id="JAPFFF010000047">
    <property type="protein sequence ID" value="KAK8840337.1"/>
    <property type="molecule type" value="Genomic_DNA"/>
</dbReference>
<reference evidence="3 4" key="1">
    <citation type="submission" date="2024-04" db="EMBL/GenBank/DDBJ databases">
        <title>Tritrichomonas musculus Genome.</title>
        <authorList>
            <person name="Alves-Ferreira E."/>
            <person name="Grigg M."/>
            <person name="Lorenzi H."/>
            <person name="Galac M."/>
        </authorList>
    </citation>
    <scope>NUCLEOTIDE SEQUENCE [LARGE SCALE GENOMIC DNA]</scope>
    <source>
        <strain evidence="3 4">EAF2021</strain>
    </source>
</reference>
<dbReference type="SUPFAM" id="SSF49785">
    <property type="entry name" value="Galactose-binding domain-like"/>
    <property type="match status" value="1"/>
</dbReference>